<dbReference type="InterPro" id="IPR007474">
    <property type="entry name" value="ApaG_domain"/>
</dbReference>
<evidence type="ECO:0000256" key="2">
    <source>
        <dbReference type="HAMAP-Rule" id="MF_00791"/>
    </source>
</evidence>
<dbReference type="OrthoDB" id="9795226at2"/>
<dbReference type="PROSITE" id="PS51087">
    <property type="entry name" value="APAG"/>
    <property type="match status" value="1"/>
</dbReference>
<evidence type="ECO:0000313" key="5">
    <source>
        <dbReference type="Proteomes" id="UP000235116"/>
    </source>
</evidence>
<keyword evidence="5" id="KW-1185">Reference proteome</keyword>
<name>A0A2K9LN39_9GAMM</name>
<dbReference type="Gene3D" id="2.60.40.1470">
    <property type="entry name" value="ApaG domain"/>
    <property type="match status" value="1"/>
</dbReference>
<evidence type="ECO:0000313" key="4">
    <source>
        <dbReference type="EMBL" id="AUM13789.1"/>
    </source>
</evidence>
<dbReference type="KEGG" id="kak:Kalk_15745"/>
<accession>A0A2K9LN39</accession>
<feature type="domain" description="ApaG" evidence="3">
    <location>
        <begin position="4"/>
        <end position="128"/>
    </location>
</feature>
<dbReference type="InterPro" id="IPR036767">
    <property type="entry name" value="ApaG_sf"/>
</dbReference>
<dbReference type="Proteomes" id="UP000235116">
    <property type="component" value="Chromosome"/>
</dbReference>
<dbReference type="AlphaFoldDB" id="A0A2K9LN39"/>
<proteinExistence type="inferred from homology"/>
<dbReference type="GO" id="GO:0070987">
    <property type="term" value="P:error-free translesion synthesis"/>
    <property type="evidence" value="ECO:0007669"/>
    <property type="project" value="TreeGrafter"/>
</dbReference>
<sequence>MHSPQDPNAIQVQVKSEFVPDQSSQDEGRYVFTYHVTIENCGTLPAQLLSRHWIITDGNQKVQEVKGDGVIGEQPTIMPGESYEYSSGAVLQTPVGSMQGSYQMVDATGLRFDASIPVFTLASPRALH</sequence>
<dbReference type="PANTHER" id="PTHR14289">
    <property type="entry name" value="F-BOX ONLY PROTEIN 3"/>
    <property type="match status" value="1"/>
</dbReference>
<dbReference type="InterPro" id="IPR023065">
    <property type="entry name" value="Uncharacterised_ApaG"/>
</dbReference>
<dbReference type="EMBL" id="CP022684">
    <property type="protein sequence ID" value="AUM13789.1"/>
    <property type="molecule type" value="Genomic_DNA"/>
</dbReference>
<gene>
    <name evidence="2" type="primary">apaG</name>
    <name evidence="4" type="ORF">Kalk_15745</name>
</gene>
<dbReference type="HAMAP" id="MF_00791">
    <property type="entry name" value="ApaG"/>
    <property type="match status" value="1"/>
</dbReference>
<dbReference type="Pfam" id="PF04379">
    <property type="entry name" value="DUF525"/>
    <property type="match status" value="1"/>
</dbReference>
<dbReference type="PANTHER" id="PTHR14289:SF16">
    <property type="entry name" value="POLYMERASE DELTA-INTERACTING PROTEIN 2"/>
    <property type="match status" value="1"/>
</dbReference>
<evidence type="ECO:0000256" key="1">
    <source>
        <dbReference type="ARBA" id="ARBA00017693"/>
    </source>
</evidence>
<organism evidence="4 5">
    <name type="scientific">Ketobacter alkanivorans</name>
    <dbReference type="NCBI Taxonomy" id="1917421"/>
    <lineage>
        <taxon>Bacteria</taxon>
        <taxon>Pseudomonadati</taxon>
        <taxon>Pseudomonadota</taxon>
        <taxon>Gammaproteobacteria</taxon>
        <taxon>Pseudomonadales</taxon>
        <taxon>Ketobacteraceae</taxon>
        <taxon>Ketobacter</taxon>
    </lineage>
</organism>
<dbReference type="RefSeq" id="WP_101895164.1">
    <property type="nucleotide sequence ID" value="NZ_CP022684.1"/>
</dbReference>
<protein>
    <recommendedName>
        <fullName evidence="1 2">Protein ApaG</fullName>
    </recommendedName>
</protein>
<reference evidence="5" key="1">
    <citation type="submission" date="2017-08" db="EMBL/GenBank/DDBJ databases">
        <title>Direct submision.</title>
        <authorList>
            <person name="Kim S.-J."/>
            <person name="Rhee S.-K."/>
        </authorList>
    </citation>
    <scope>NUCLEOTIDE SEQUENCE [LARGE SCALE GENOMIC DNA]</scope>
    <source>
        <strain evidence="5">GI5</strain>
    </source>
</reference>
<dbReference type="SUPFAM" id="SSF110069">
    <property type="entry name" value="ApaG-like"/>
    <property type="match status" value="1"/>
</dbReference>
<evidence type="ECO:0000259" key="3">
    <source>
        <dbReference type="PROSITE" id="PS51087"/>
    </source>
</evidence>
<dbReference type="NCBIfam" id="NF003967">
    <property type="entry name" value="PRK05461.1"/>
    <property type="match status" value="1"/>
</dbReference>